<keyword evidence="4" id="KW-0963">Cytoplasm</keyword>
<dbReference type="GO" id="GO:0043565">
    <property type="term" value="F:sequence-specific DNA binding"/>
    <property type="evidence" value="ECO:0007669"/>
    <property type="project" value="TreeGrafter"/>
</dbReference>
<dbReference type="GO" id="GO:0031047">
    <property type="term" value="P:regulatory ncRNA-mediated gene silencing"/>
    <property type="evidence" value="ECO:0007669"/>
    <property type="project" value="UniProtKB-KW"/>
</dbReference>
<evidence type="ECO:0000313" key="11">
    <source>
        <dbReference type="Proteomes" id="UP001431209"/>
    </source>
</evidence>
<evidence type="ECO:0000259" key="9">
    <source>
        <dbReference type="Pfam" id="PF13017"/>
    </source>
</evidence>
<dbReference type="PANTHER" id="PTHR21358:SF4">
    <property type="entry name" value="PROTEIN MAELSTROM HOMOLOG"/>
    <property type="match status" value="1"/>
</dbReference>
<protein>
    <recommendedName>
        <fullName evidence="9">Maelstrom domain-containing protein</fullName>
    </recommendedName>
</protein>
<dbReference type="InterPro" id="IPR036397">
    <property type="entry name" value="RNaseH_sf"/>
</dbReference>
<dbReference type="InterPro" id="IPR024970">
    <property type="entry name" value="Maelstrom"/>
</dbReference>
<reference evidence="10 11" key="1">
    <citation type="submission" date="2024-03" db="EMBL/GenBank/DDBJ databases">
        <title>The Acrasis kona genome and developmental transcriptomes reveal deep origins of eukaryotic multicellular pathways.</title>
        <authorList>
            <person name="Sheikh S."/>
            <person name="Fu C.-J."/>
            <person name="Brown M.W."/>
            <person name="Baldauf S.L."/>
        </authorList>
    </citation>
    <scope>NUCLEOTIDE SEQUENCE [LARGE SCALE GENOMIC DNA]</scope>
    <source>
        <strain evidence="10 11">ATCC MYA-3509</strain>
    </source>
</reference>
<organism evidence="10 11">
    <name type="scientific">Acrasis kona</name>
    <dbReference type="NCBI Taxonomy" id="1008807"/>
    <lineage>
        <taxon>Eukaryota</taxon>
        <taxon>Discoba</taxon>
        <taxon>Heterolobosea</taxon>
        <taxon>Tetramitia</taxon>
        <taxon>Eutetramitia</taxon>
        <taxon>Acrasidae</taxon>
        <taxon>Acrasis</taxon>
    </lineage>
</organism>
<keyword evidence="6" id="KW-0238">DNA-binding</keyword>
<keyword evidence="7" id="KW-0943">RNA-mediated gene silencing</keyword>
<evidence type="ECO:0000256" key="8">
    <source>
        <dbReference type="ARBA" id="ARBA00023242"/>
    </source>
</evidence>
<sequence>MSTIMVENMDKKYNAQALRDFLALAGAKQTKVKVIYRNETSLGFAAVWLNTTNESLDEQIRKINTTLWDDKYVTARPHEDKDAKWFGKNAKPPRVIPPIPPRDEIDEVYFIDFEMAVSTSRDQIPLEIGIAKFSFKQNQTIDTYHTFIEPGRMPYGLHKTAEFSRANIHGIPYQEFSWARDDYVEIWNELTSFVTGPHPIMIAKDPKAENGCIEWLREAAQQKGEQFQKDAVMDIGDFLIQYQPTLTNEQIQSFNKIIGKSLDASDKCEYHKEEREWFHCAKEDACANAKAIQKLINQQYNI</sequence>
<evidence type="ECO:0000256" key="5">
    <source>
        <dbReference type="ARBA" id="ARBA00022782"/>
    </source>
</evidence>
<dbReference type="GO" id="GO:0007140">
    <property type="term" value="P:male meiotic nuclear division"/>
    <property type="evidence" value="ECO:0007669"/>
    <property type="project" value="TreeGrafter"/>
</dbReference>
<comment type="subcellular location">
    <subcellularLocation>
        <location evidence="2">Cytoplasm</location>
    </subcellularLocation>
    <subcellularLocation>
        <location evidence="1">Nucleus</location>
    </subcellularLocation>
</comment>
<comment type="caution">
    <text evidence="10">The sequence shown here is derived from an EMBL/GenBank/DDBJ whole genome shotgun (WGS) entry which is preliminary data.</text>
</comment>
<dbReference type="Proteomes" id="UP001431209">
    <property type="component" value="Unassembled WGS sequence"/>
</dbReference>
<dbReference type="GO" id="GO:0007283">
    <property type="term" value="P:spermatogenesis"/>
    <property type="evidence" value="ECO:0007669"/>
    <property type="project" value="TreeGrafter"/>
</dbReference>
<dbReference type="GO" id="GO:0005634">
    <property type="term" value="C:nucleus"/>
    <property type="evidence" value="ECO:0007669"/>
    <property type="project" value="UniProtKB-SubCell"/>
</dbReference>
<keyword evidence="5" id="KW-0221">Differentiation</keyword>
<dbReference type="EMBL" id="JAOPGA020001138">
    <property type="protein sequence ID" value="KAL0485435.1"/>
    <property type="molecule type" value="Genomic_DNA"/>
</dbReference>
<dbReference type="GO" id="GO:0043186">
    <property type="term" value="C:P granule"/>
    <property type="evidence" value="ECO:0007669"/>
    <property type="project" value="TreeGrafter"/>
</dbReference>
<comment type="similarity">
    <text evidence="3">Belongs to the maelstrom family.</text>
</comment>
<dbReference type="Pfam" id="PF13017">
    <property type="entry name" value="Maelstrom"/>
    <property type="match status" value="1"/>
</dbReference>
<dbReference type="AlphaFoldDB" id="A0AAW2Z7J6"/>
<accession>A0AAW2Z7J6</accession>
<dbReference type="PANTHER" id="PTHR21358">
    <property type="entry name" value="PROTEIN MAELSTROM HOMOLOG"/>
    <property type="match status" value="1"/>
</dbReference>
<evidence type="ECO:0000256" key="2">
    <source>
        <dbReference type="ARBA" id="ARBA00004496"/>
    </source>
</evidence>
<dbReference type="InterPro" id="IPR039259">
    <property type="entry name" value="Protein_maelstrom"/>
</dbReference>
<proteinExistence type="inferred from homology"/>
<dbReference type="GO" id="GO:0045892">
    <property type="term" value="P:negative regulation of DNA-templated transcription"/>
    <property type="evidence" value="ECO:0007669"/>
    <property type="project" value="TreeGrafter"/>
</dbReference>
<dbReference type="GO" id="GO:0060964">
    <property type="term" value="P:regulation of miRNA-mediated gene silencing"/>
    <property type="evidence" value="ECO:0007669"/>
    <property type="project" value="InterPro"/>
</dbReference>
<evidence type="ECO:0000256" key="4">
    <source>
        <dbReference type="ARBA" id="ARBA00022490"/>
    </source>
</evidence>
<gene>
    <name evidence="10" type="ORF">AKO1_011729</name>
</gene>
<dbReference type="Gene3D" id="3.30.420.10">
    <property type="entry name" value="Ribonuclease H-like superfamily/Ribonuclease H"/>
    <property type="match status" value="1"/>
</dbReference>
<keyword evidence="8" id="KW-0539">Nucleus</keyword>
<dbReference type="InterPro" id="IPR012337">
    <property type="entry name" value="RNaseH-like_sf"/>
</dbReference>
<keyword evidence="11" id="KW-1185">Reference proteome</keyword>
<evidence type="ECO:0000256" key="1">
    <source>
        <dbReference type="ARBA" id="ARBA00004123"/>
    </source>
</evidence>
<evidence type="ECO:0000256" key="6">
    <source>
        <dbReference type="ARBA" id="ARBA00023125"/>
    </source>
</evidence>
<evidence type="ECO:0000313" key="10">
    <source>
        <dbReference type="EMBL" id="KAL0485435.1"/>
    </source>
</evidence>
<feature type="domain" description="Maelstrom" evidence="9">
    <location>
        <begin position="123"/>
        <end position="302"/>
    </location>
</feature>
<evidence type="ECO:0000256" key="7">
    <source>
        <dbReference type="ARBA" id="ARBA00023158"/>
    </source>
</evidence>
<dbReference type="SUPFAM" id="SSF53098">
    <property type="entry name" value="Ribonuclease H-like"/>
    <property type="match status" value="1"/>
</dbReference>
<dbReference type="GO" id="GO:0030154">
    <property type="term" value="P:cell differentiation"/>
    <property type="evidence" value="ECO:0007669"/>
    <property type="project" value="UniProtKB-KW"/>
</dbReference>
<evidence type="ECO:0000256" key="3">
    <source>
        <dbReference type="ARBA" id="ARBA00007057"/>
    </source>
</evidence>
<name>A0AAW2Z7J6_9EUKA</name>